<name>A0A1X7KPE4_9MICO</name>
<dbReference type="Proteomes" id="UP000193244">
    <property type="component" value="Unassembled WGS sequence"/>
</dbReference>
<evidence type="ECO:0008006" key="4">
    <source>
        <dbReference type="Google" id="ProtNLM"/>
    </source>
</evidence>
<evidence type="ECO:0000313" key="3">
    <source>
        <dbReference type="Proteomes" id="UP000193244"/>
    </source>
</evidence>
<keyword evidence="1" id="KW-0472">Membrane</keyword>
<dbReference type="Pfam" id="PF11196">
    <property type="entry name" value="DUF2834"/>
    <property type="match status" value="1"/>
</dbReference>
<keyword evidence="1" id="KW-0812">Transmembrane</keyword>
<proteinExistence type="predicted"/>
<reference evidence="3" key="1">
    <citation type="submission" date="2017-04" db="EMBL/GenBank/DDBJ databases">
        <authorList>
            <person name="Varghese N."/>
            <person name="Submissions S."/>
        </authorList>
    </citation>
    <scope>NUCLEOTIDE SEQUENCE [LARGE SCALE GENOMIC DNA]</scope>
    <source>
        <strain evidence="3">VKM Ac-2510</strain>
    </source>
</reference>
<evidence type="ECO:0000313" key="2">
    <source>
        <dbReference type="EMBL" id="SMG43410.1"/>
    </source>
</evidence>
<feature type="transmembrane region" description="Helical" evidence="1">
    <location>
        <begin position="51"/>
        <end position="70"/>
    </location>
</feature>
<dbReference type="InterPro" id="IPR021362">
    <property type="entry name" value="DUF2834"/>
</dbReference>
<evidence type="ECO:0000256" key="1">
    <source>
        <dbReference type="SAM" id="Phobius"/>
    </source>
</evidence>
<accession>A0A1X7KPE4</accession>
<keyword evidence="3" id="KW-1185">Reference proteome</keyword>
<feature type="transmembrane region" description="Helical" evidence="1">
    <location>
        <begin position="12"/>
        <end position="31"/>
    </location>
</feature>
<dbReference type="OrthoDB" id="4231743at2"/>
<sequence>MSRFRGNWSAAAVLYLVLAIVGLVGTWTFNITSIVEKRDFLGEWFGSGPSVNSLGVDLAVVAVAAIVFMVAEARRLRLRGIVVYIVLVPVVALAFAFPLFLCARERHLTRQRAAER</sequence>
<dbReference type="STRING" id="150121.SAMN06296010_2773"/>
<dbReference type="AlphaFoldDB" id="A0A1X7KPE4"/>
<protein>
    <recommendedName>
        <fullName evidence="4">DUF2834 domain-containing protein</fullName>
    </recommendedName>
</protein>
<keyword evidence="1" id="KW-1133">Transmembrane helix</keyword>
<gene>
    <name evidence="2" type="ORF">SAMN06296010_2773</name>
</gene>
<dbReference type="RefSeq" id="WP_085487014.1">
    <property type="nucleotide sequence ID" value="NZ_FXAY01000005.1"/>
</dbReference>
<organism evidence="2 3">
    <name type="scientific">Agreia pratensis</name>
    <dbReference type="NCBI Taxonomy" id="150121"/>
    <lineage>
        <taxon>Bacteria</taxon>
        <taxon>Bacillati</taxon>
        <taxon>Actinomycetota</taxon>
        <taxon>Actinomycetes</taxon>
        <taxon>Micrococcales</taxon>
        <taxon>Microbacteriaceae</taxon>
        <taxon>Agreia</taxon>
    </lineage>
</organism>
<feature type="transmembrane region" description="Helical" evidence="1">
    <location>
        <begin position="82"/>
        <end position="101"/>
    </location>
</feature>
<dbReference type="EMBL" id="FXAY01000005">
    <property type="protein sequence ID" value="SMG43410.1"/>
    <property type="molecule type" value="Genomic_DNA"/>
</dbReference>